<sequence length="328" mass="35292">MHEDADLYRAAELYYIQGATMEAVAERFNVSRSTVSRMLQAARERGIVRITLSAPVDTRNELVRTLRKSFGVTTYLAAAPATASNAKRLEAAARHAAVLIHDWFTDGMTMAVAWGTTTSAVAAALQPKLTRDATVVQMNGAVSARSAQLNASPGLLTRMAASFDAALIQFPAPAFFDDERTRELMWQESTVRRVLAVRAEADLAVFSVGAFQGPSPSEVYSGGYLTEDAFREFAAQRVVGDVCTVFLREDGSYADIGLNRRASGPTPQELRQIPRRLCVVSGDHKVPGLLAALRAGVITDLVLDDGTARTLTRHLSRGVSPAVPPGAA</sequence>
<dbReference type="RefSeq" id="WP_191808795.1">
    <property type="nucleotide sequence ID" value="NZ_JACSQD010000007.1"/>
</dbReference>
<dbReference type="Gene3D" id="1.10.10.10">
    <property type="entry name" value="Winged helix-like DNA-binding domain superfamily/Winged helix DNA-binding domain"/>
    <property type="match status" value="1"/>
</dbReference>
<dbReference type="InterPro" id="IPR007324">
    <property type="entry name" value="Sugar-bd_dom_put"/>
</dbReference>
<dbReference type="EMBL" id="JACSQD010000007">
    <property type="protein sequence ID" value="MBD7996518.1"/>
    <property type="molecule type" value="Genomic_DNA"/>
</dbReference>
<dbReference type="Gene3D" id="3.40.50.1360">
    <property type="match status" value="1"/>
</dbReference>
<keyword evidence="4" id="KW-0804">Transcription</keyword>
<evidence type="ECO:0000256" key="3">
    <source>
        <dbReference type="ARBA" id="ARBA00023125"/>
    </source>
</evidence>
<evidence type="ECO:0000313" key="7">
    <source>
        <dbReference type="Proteomes" id="UP000609874"/>
    </source>
</evidence>
<name>A0ABR8UVE2_9MICC</name>
<evidence type="ECO:0000259" key="5">
    <source>
        <dbReference type="Pfam" id="PF04198"/>
    </source>
</evidence>
<evidence type="ECO:0000256" key="4">
    <source>
        <dbReference type="ARBA" id="ARBA00023163"/>
    </source>
</evidence>
<dbReference type="InterPro" id="IPR036388">
    <property type="entry name" value="WH-like_DNA-bd_sf"/>
</dbReference>
<evidence type="ECO:0000256" key="2">
    <source>
        <dbReference type="ARBA" id="ARBA00023015"/>
    </source>
</evidence>
<dbReference type="InterPro" id="IPR051054">
    <property type="entry name" value="SorC_transcr_regulators"/>
</dbReference>
<dbReference type="Pfam" id="PF13384">
    <property type="entry name" value="HTH_23"/>
    <property type="match status" value="1"/>
</dbReference>
<keyword evidence="7" id="KW-1185">Reference proteome</keyword>
<dbReference type="SUPFAM" id="SSF100950">
    <property type="entry name" value="NagB/RpiA/CoA transferase-like"/>
    <property type="match status" value="1"/>
</dbReference>
<dbReference type="Proteomes" id="UP000609874">
    <property type="component" value="Unassembled WGS sequence"/>
</dbReference>
<comment type="similarity">
    <text evidence="1">Belongs to the SorC transcriptional regulatory family.</text>
</comment>
<reference evidence="6 7" key="1">
    <citation type="submission" date="2020-08" db="EMBL/GenBank/DDBJ databases">
        <title>A Genomic Blueprint of the Chicken Gut Microbiome.</title>
        <authorList>
            <person name="Gilroy R."/>
            <person name="Ravi A."/>
            <person name="Getino M."/>
            <person name="Pursley I."/>
            <person name="Horton D.L."/>
            <person name="Alikhan N.-F."/>
            <person name="Baker D."/>
            <person name="Gharbi K."/>
            <person name="Hall N."/>
            <person name="Watson M."/>
            <person name="Adriaenssens E.M."/>
            <person name="Foster-Nyarko E."/>
            <person name="Jarju S."/>
            <person name="Secka A."/>
            <person name="Antonio M."/>
            <person name="Oren A."/>
            <person name="Chaudhuri R."/>
            <person name="La Ragione R.M."/>
            <person name="Hildebrand F."/>
            <person name="Pallen M.J."/>
        </authorList>
    </citation>
    <scope>NUCLEOTIDE SEQUENCE [LARGE SCALE GENOMIC DNA]</scope>
    <source>
        <strain evidence="6 7">Sa2CUA1</strain>
    </source>
</reference>
<dbReference type="PANTHER" id="PTHR34294">
    <property type="entry name" value="TRANSCRIPTIONAL REGULATOR-RELATED"/>
    <property type="match status" value="1"/>
</dbReference>
<feature type="domain" description="Sugar-binding" evidence="5">
    <location>
        <begin position="60"/>
        <end position="311"/>
    </location>
</feature>
<organism evidence="6 7">
    <name type="scientific">Arthrobacter gallicola</name>
    <dbReference type="NCBI Taxonomy" id="2762225"/>
    <lineage>
        <taxon>Bacteria</taxon>
        <taxon>Bacillati</taxon>
        <taxon>Actinomycetota</taxon>
        <taxon>Actinomycetes</taxon>
        <taxon>Micrococcales</taxon>
        <taxon>Micrococcaceae</taxon>
        <taxon>Arthrobacter</taxon>
    </lineage>
</organism>
<protein>
    <submittedName>
        <fullName evidence="6">Helix-turn-helix domain-containing protein</fullName>
    </submittedName>
</protein>
<gene>
    <name evidence="6" type="ORF">H9639_14555</name>
</gene>
<dbReference type="SUPFAM" id="SSF46689">
    <property type="entry name" value="Homeodomain-like"/>
    <property type="match status" value="1"/>
</dbReference>
<evidence type="ECO:0000256" key="1">
    <source>
        <dbReference type="ARBA" id="ARBA00010466"/>
    </source>
</evidence>
<dbReference type="PANTHER" id="PTHR34294:SF1">
    <property type="entry name" value="TRANSCRIPTIONAL REGULATOR LSRR"/>
    <property type="match status" value="1"/>
</dbReference>
<keyword evidence="3" id="KW-0238">DNA-binding</keyword>
<proteinExistence type="inferred from homology"/>
<comment type="caution">
    <text evidence="6">The sequence shown here is derived from an EMBL/GenBank/DDBJ whole genome shotgun (WGS) entry which is preliminary data.</text>
</comment>
<accession>A0ABR8UVE2</accession>
<keyword evidence="2" id="KW-0805">Transcription regulation</keyword>
<evidence type="ECO:0000313" key="6">
    <source>
        <dbReference type="EMBL" id="MBD7996518.1"/>
    </source>
</evidence>
<dbReference type="Pfam" id="PF04198">
    <property type="entry name" value="Sugar-bind"/>
    <property type="match status" value="1"/>
</dbReference>
<dbReference type="InterPro" id="IPR009057">
    <property type="entry name" value="Homeodomain-like_sf"/>
</dbReference>
<dbReference type="InterPro" id="IPR037171">
    <property type="entry name" value="NagB/RpiA_transferase-like"/>
</dbReference>